<name>A0A3R7P4S3_9TRYP</name>
<reference evidence="2 3" key="1">
    <citation type="journal article" date="2018" name="BMC Genomics">
        <title>Genomic comparison of Trypanosoma conorhini and Trypanosoma rangeli to Trypanosoma cruzi strains of high and low virulence.</title>
        <authorList>
            <person name="Bradwell K.R."/>
            <person name="Koparde V.N."/>
            <person name="Matveyev A.V."/>
            <person name="Serrano M.G."/>
            <person name="Alves J.M."/>
            <person name="Parikh H."/>
            <person name="Huang B."/>
            <person name="Lee V."/>
            <person name="Espinosa-Alvarez O."/>
            <person name="Ortiz P.A."/>
            <person name="Costa-Martins A.G."/>
            <person name="Teixeira M.M."/>
            <person name="Buck G.A."/>
        </authorList>
    </citation>
    <scope>NUCLEOTIDE SEQUENCE [LARGE SCALE GENOMIC DNA]</scope>
    <source>
        <strain evidence="2 3">025E</strain>
    </source>
</reference>
<protein>
    <recommendedName>
        <fullName evidence="4">PLAC8 family protein</fullName>
    </recommendedName>
</protein>
<feature type="region of interest" description="Disordered" evidence="1">
    <location>
        <begin position="99"/>
        <end position="118"/>
    </location>
</feature>
<gene>
    <name evidence="2" type="ORF">Tco025E_06416</name>
</gene>
<sequence>MASDGKHYAQPGYGQPYLPGYGQPQSGYGQPYQPGYGQPQSGYGQPYQPGCGQPQPGYGQPYQPGYVQPQPGYGQPYQPDYGQPKPGYGQPYQPGYGQAASGNALPVGSTPVPPATTTPAVPAQPSYFDYTAPASYAEVQQWEGSHEWATSMCHAPCSEPCFCLAACFCPCCCTIMQRKKLLLGDWSRYICCAGLCGNLNCCAGDSLGPCCMCLEASLFLGCAVHGNRFMVLQHYNLENDCCDTAVMCLACILGVLAMILHNDSVKMLADIAFYATIGCMLAQHEHQMKKFGYPRGQNMV</sequence>
<dbReference type="OrthoDB" id="250099at2759"/>
<organism evidence="2 3">
    <name type="scientific">Trypanosoma conorhini</name>
    <dbReference type="NCBI Taxonomy" id="83891"/>
    <lineage>
        <taxon>Eukaryota</taxon>
        <taxon>Discoba</taxon>
        <taxon>Euglenozoa</taxon>
        <taxon>Kinetoplastea</taxon>
        <taxon>Metakinetoplastina</taxon>
        <taxon>Trypanosomatida</taxon>
        <taxon>Trypanosomatidae</taxon>
        <taxon>Trypanosoma</taxon>
    </lineage>
</organism>
<evidence type="ECO:0000313" key="2">
    <source>
        <dbReference type="EMBL" id="RNF12704.1"/>
    </source>
</evidence>
<dbReference type="GeneID" id="40320027"/>
<dbReference type="RefSeq" id="XP_029226597.1">
    <property type="nucleotide sequence ID" value="XM_029373293.1"/>
</dbReference>
<evidence type="ECO:0000256" key="1">
    <source>
        <dbReference type="SAM" id="MobiDB-lite"/>
    </source>
</evidence>
<proteinExistence type="predicted"/>
<feature type="compositionally biased region" description="Low complexity" evidence="1">
    <location>
        <begin position="10"/>
        <end position="93"/>
    </location>
</feature>
<accession>A0A3R7P4S3</accession>
<keyword evidence="3" id="KW-1185">Reference proteome</keyword>
<dbReference type="EMBL" id="MKKU01000434">
    <property type="protein sequence ID" value="RNF12704.1"/>
    <property type="molecule type" value="Genomic_DNA"/>
</dbReference>
<evidence type="ECO:0000313" key="3">
    <source>
        <dbReference type="Proteomes" id="UP000284403"/>
    </source>
</evidence>
<evidence type="ECO:0008006" key="4">
    <source>
        <dbReference type="Google" id="ProtNLM"/>
    </source>
</evidence>
<dbReference type="PANTHER" id="PTHR31152">
    <property type="entry name" value="PLAC8 FAMILY PROTEIN"/>
    <property type="match status" value="1"/>
</dbReference>
<dbReference type="AlphaFoldDB" id="A0A3R7P4S3"/>
<dbReference type="PANTHER" id="PTHR31152:SF1">
    <property type="entry name" value="PLAC8 FAMILY PROTEIN"/>
    <property type="match status" value="1"/>
</dbReference>
<dbReference type="Proteomes" id="UP000284403">
    <property type="component" value="Unassembled WGS sequence"/>
</dbReference>
<feature type="region of interest" description="Disordered" evidence="1">
    <location>
        <begin position="1"/>
        <end position="93"/>
    </location>
</feature>
<comment type="caution">
    <text evidence="2">The sequence shown here is derived from an EMBL/GenBank/DDBJ whole genome shotgun (WGS) entry which is preliminary data.</text>
</comment>